<evidence type="ECO:0000313" key="3">
    <source>
        <dbReference type="Proteomes" id="UP000240653"/>
    </source>
</evidence>
<protein>
    <submittedName>
        <fullName evidence="2">Uncharacterized protein</fullName>
    </submittedName>
</protein>
<proteinExistence type="predicted"/>
<dbReference type="EMBL" id="PXYL01000001">
    <property type="protein sequence ID" value="PSJ63566.1"/>
    <property type="molecule type" value="Genomic_DNA"/>
</dbReference>
<reference evidence="2 3" key="1">
    <citation type="submission" date="2018-03" db="EMBL/GenBank/DDBJ databases">
        <title>The draft genome of Mesorhizobium soli JCM 19897.</title>
        <authorList>
            <person name="Li L."/>
            <person name="Liu L."/>
            <person name="Liang L."/>
            <person name="Wang T."/>
            <person name="Zhang X."/>
        </authorList>
    </citation>
    <scope>NUCLEOTIDE SEQUENCE [LARGE SCALE GENOMIC DNA]</scope>
    <source>
        <strain evidence="2 3">JCM 19897</strain>
    </source>
</reference>
<keyword evidence="3" id="KW-1185">Reference proteome</keyword>
<evidence type="ECO:0000256" key="1">
    <source>
        <dbReference type="SAM" id="MobiDB-lite"/>
    </source>
</evidence>
<dbReference type="Proteomes" id="UP000240653">
    <property type="component" value="Unassembled WGS sequence"/>
</dbReference>
<organism evidence="2 3">
    <name type="scientific">Pseudaminobacter soli</name>
    <name type="common">ex Li et al. 2025</name>
    <dbReference type="NCBI Taxonomy" id="1295366"/>
    <lineage>
        <taxon>Bacteria</taxon>
        <taxon>Pseudomonadati</taxon>
        <taxon>Pseudomonadota</taxon>
        <taxon>Alphaproteobacteria</taxon>
        <taxon>Hyphomicrobiales</taxon>
        <taxon>Phyllobacteriaceae</taxon>
        <taxon>Pseudaminobacter</taxon>
    </lineage>
</organism>
<feature type="region of interest" description="Disordered" evidence="1">
    <location>
        <begin position="81"/>
        <end position="106"/>
    </location>
</feature>
<gene>
    <name evidence="2" type="ORF">C7I85_00040</name>
</gene>
<sequence length="106" mass="11774">MAQRKEAAMRDYLKIHSGLGNGLLPEELDLLDALVRRAVSELRITDLGDRNEVAARILSLYAIGGRSPDEILEITIRMQRQGVTPGGRRSECPPPKRAPAAMRARR</sequence>
<name>A0A2P7SM51_9HYPH</name>
<comment type="caution">
    <text evidence="2">The sequence shown here is derived from an EMBL/GenBank/DDBJ whole genome shotgun (WGS) entry which is preliminary data.</text>
</comment>
<accession>A0A2P7SM51</accession>
<evidence type="ECO:0000313" key="2">
    <source>
        <dbReference type="EMBL" id="PSJ63566.1"/>
    </source>
</evidence>
<dbReference type="AlphaFoldDB" id="A0A2P7SM51"/>